<evidence type="ECO:0000256" key="1">
    <source>
        <dbReference type="ARBA" id="ARBA00004941"/>
    </source>
</evidence>
<keyword evidence="9" id="KW-1185">Reference proteome</keyword>
<dbReference type="Pfam" id="PF14698">
    <property type="entry name" value="ASL_C2"/>
    <property type="match status" value="1"/>
</dbReference>
<feature type="domain" description="Fumarate lyase N-terminal" evidence="6">
    <location>
        <begin position="9"/>
        <end position="303"/>
    </location>
</feature>
<dbReference type="HAMAP" id="MF_00006">
    <property type="entry name" value="Arg_succ_lyase"/>
    <property type="match status" value="1"/>
</dbReference>
<evidence type="ECO:0000259" key="7">
    <source>
        <dbReference type="Pfam" id="PF14698"/>
    </source>
</evidence>
<dbReference type="PRINTS" id="PR00145">
    <property type="entry name" value="ARGSUCLYASE"/>
</dbReference>
<dbReference type="Gene3D" id="1.10.40.30">
    <property type="entry name" value="Fumarase/aspartase (C-terminal domain)"/>
    <property type="match status" value="1"/>
</dbReference>
<accession>A0ABW4J9M8</accession>
<comment type="subcellular location">
    <subcellularLocation>
        <location evidence="5">Cytoplasm</location>
    </subcellularLocation>
</comment>
<dbReference type="SUPFAM" id="SSF48557">
    <property type="entry name" value="L-aspartase-like"/>
    <property type="match status" value="1"/>
</dbReference>
<dbReference type="Proteomes" id="UP001597267">
    <property type="component" value="Unassembled WGS sequence"/>
</dbReference>
<reference evidence="9" key="1">
    <citation type="journal article" date="2019" name="Int. J. Syst. Evol. Microbiol.">
        <title>The Global Catalogue of Microorganisms (GCM) 10K type strain sequencing project: providing services to taxonomists for standard genome sequencing and annotation.</title>
        <authorList>
            <consortium name="The Broad Institute Genomics Platform"/>
            <consortium name="The Broad Institute Genome Sequencing Center for Infectious Disease"/>
            <person name="Wu L."/>
            <person name="Ma J."/>
        </authorList>
    </citation>
    <scope>NUCLEOTIDE SEQUENCE [LARGE SCALE GENOMIC DNA]</scope>
    <source>
        <strain evidence="9">CCM 8896</strain>
    </source>
</reference>
<dbReference type="GO" id="GO:0004056">
    <property type="term" value="F:argininosuccinate lyase activity"/>
    <property type="evidence" value="ECO:0007669"/>
    <property type="project" value="UniProtKB-EC"/>
</dbReference>
<dbReference type="Gene3D" id="1.10.275.10">
    <property type="entry name" value="Fumarase/aspartase (N-terminal domain)"/>
    <property type="match status" value="1"/>
</dbReference>
<comment type="catalytic activity">
    <reaction evidence="5">
        <text>2-(N(omega)-L-arginino)succinate = fumarate + L-arginine</text>
        <dbReference type="Rhea" id="RHEA:24020"/>
        <dbReference type="ChEBI" id="CHEBI:29806"/>
        <dbReference type="ChEBI" id="CHEBI:32682"/>
        <dbReference type="ChEBI" id="CHEBI:57472"/>
        <dbReference type="EC" id="4.3.2.1"/>
    </reaction>
</comment>
<dbReference type="InterPro" id="IPR022761">
    <property type="entry name" value="Fumarate_lyase_N"/>
</dbReference>
<sequence>MATTKLWGGRFTAEPSEYVQKFGASIEFDQLLAEEDIQGSLAHVQMLGDQGIIAKDEMSSIQTGLKQLQVQLEQGDLTFSIDNEDIHLNLEKALTDLIGPVAGKLHTARSRNDQVALDMHLYLRNRLNELLPLVQDLQKTLVQKAETNVETIMPGYTHLQHAQPISYAHYLLAYYNMFQRDYERLTFNLQHTDISPIGAAALAGTTFPIDRQQTADLLDFKALYHNSLDAVSDRDFILEFLSNAAILMMHLSRMCEELVLWSSQEFNYIELSDTYSTGSSIMPQKKNPDMAELIRGKTGRVYGDLLGLLTVMKGLPLAYNKDLQEDKEGMFDTVNTLMMSLKVMKGMVETLTVKKEQMKHATVHDFSNATELADYLAKKGIPFRQAHEIVGATVLKCIQQGKFLKDITLSEYQAISPLIEADVFTALDPVTAVKTRDSLGGTGFDEIRKELAQAKADLQL</sequence>
<keyword evidence="4 5" id="KW-0456">Lyase</keyword>
<gene>
    <name evidence="5 8" type="primary">argH</name>
    <name evidence="8" type="ORF">ACFQ5M_07355</name>
</gene>
<dbReference type="InterPro" id="IPR000362">
    <property type="entry name" value="Fumarate_lyase_fam"/>
</dbReference>
<protein>
    <recommendedName>
        <fullName evidence="2 5">Argininosuccinate lyase</fullName>
        <shortName evidence="5">ASAL</shortName>
        <ecNumber evidence="2 5">4.3.2.1</ecNumber>
    </recommendedName>
    <alternativeName>
        <fullName evidence="5">Arginosuccinase</fullName>
    </alternativeName>
</protein>
<dbReference type="InterPro" id="IPR029419">
    <property type="entry name" value="Arg_succ_lyase_C"/>
</dbReference>
<comment type="similarity">
    <text evidence="5">Belongs to the lyase 1 family. Argininosuccinate lyase subfamily.</text>
</comment>
<proteinExistence type="inferred from homology"/>
<name>A0ABW4J9M8_9LACO</name>
<evidence type="ECO:0000256" key="3">
    <source>
        <dbReference type="ARBA" id="ARBA00022571"/>
    </source>
</evidence>
<dbReference type="NCBIfam" id="TIGR00838">
    <property type="entry name" value="argH"/>
    <property type="match status" value="1"/>
</dbReference>
<dbReference type="CDD" id="cd01359">
    <property type="entry name" value="Argininosuccinate_lyase"/>
    <property type="match status" value="1"/>
</dbReference>
<dbReference type="Gene3D" id="1.20.200.10">
    <property type="entry name" value="Fumarase/aspartase (Central domain)"/>
    <property type="match status" value="1"/>
</dbReference>
<dbReference type="Pfam" id="PF00206">
    <property type="entry name" value="Lyase_1"/>
    <property type="match status" value="1"/>
</dbReference>
<keyword evidence="3 5" id="KW-0055">Arginine biosynthesis</keyword>
<dbReference type="EMBL" id="JBHTOP010000022">
    <property type="protein sequence ID" value="MFD1671905.1"/>
    <property type="molecule type" value="Genomic_DNA"/>
</dbReference>
<evidence type="ECO:0000259" key="6">
    <source>
        <dbReference type="Pfam" id="PF00206"/>
    </source>
</evidence>
<dbReference type="InterPro" id="IPR020557">
    <property type="entry name" value="Fumarate_lyase_CS"/>
</dbReference>
<dbReference type="InterPro" id="IPR009049">
    <property type="entry name" value="Argininosuccinate_lyase"/>
</dbReference>
<dbReference type="PROSITE" id="PS00163">
    <property type="entry name" value="FUMARATE_LYASES"/>
    <property type="match status" value="1"/>
</dbReference>
<evidence type="ECO:0000313" key="8">
    <source>
        <dbReference type="EMBL" id="MFD1671905.1"/>
    </source>
</evidence>
<organism evidence="8 9">
    <name type="scientific">Agrilactobacillus yilanensis</name>
    <dbReference type="NCBI Taxonomy" id="2485997"/>
    <lineage>
        <taxon>Bacteria</taxon>
        <taxon>Bacillati</taxon>
        <taxon>Bacillota</taxon>
        <taxon>Bacilli</taxon>
        <taxon>Lactobacillales</taxon>
        <taxon>Lactobacillaceae</taxon>
        <taxon>Agrilactobacillus</taxon>
    </lineage>
</organism>
<evidence type="ECO:0000313" key="9">
    <source>
        <dbReference type="Proteomes" id="UP001597267"/>
    </source>
</evidence>
<feature type="domain" description="Argininosuccinate lyase C-terminal" evidence="7">
    <location>
        <begin position="366"/>
        <end position="434"/>
    </location>
</feature>
<evidence type="ECO:0000256" key="2">
    <source>
        <dbReference type="ARBA" id="ARBA00012338"/>
    </source>
</evidence>
<dbReference type="EC" id="4.3.2.1" evidence="2 5"/>
<comment type="caution">
    <text evidence="8">The sequence shown here is derived from an EMBL/GenBank/DDBJ whole genome shotgun (WGS) entry which is preliminary data.</text>
</comment>
<dbReference type="PRINTS" id="PR00149">
    <property type="entry name" value="FUMRATELYASE"/>
</dbReference>
<keyword evidence="5" id="KW-0963">Cytoplasm</keyword>
<keyword evidence="5" id="KW-0028">Amino-acid biosynthesis</keyword>
<comment type="pathway">
    <text evidence="1 5">Amino-acid biosynthesis; L-arginine biosynthesis; L-arginine from L-ornithine and carbamoyl phosphate: step 3/3.</text>
</comment>
<dbReference type="PANTHER" id="PTHR43814:SF1">
    <property type="entry name" value="ARGININOSUCCINATE LYASE"/>
    <property type="match status" value="1"/>
</dbReference>
<dbReference type="PANTHER" id="PTHR43814">
    <property type="entry name" value="ARGININOSUCCINATE LYASE"/>
    <property type="match status" value="1"/>
</dbReference>
<dbReference type="InterPro" id="IPR008948">
    <property type="entry name" value="L-Aspartase-like"/>
</dbReference>
<dbReference type="InterPro" id="IPR024083">
    <property type="entry name" value="Fumarase/histidase_N"/>
</dbReference>
<evidence type="ECO:0000256" key="4">
    <source>
        <dbReference type="ARBA" id="ARBA00023239"/>
    </source>
</evidence>
<dbReference type="RefSeq" id="WP_125714361.1">
    <property type="nucleotide sequence ID" value="NZ_JBHTOP010000022.1"/>
</dbReference>
<evidence type="ECO:0000256" key="5">
    <source>
        <dbReference type="HAMAP-Rule" id="MF_00006"/>
    </source>
</evidence>